<accession>A0A419I4A3</accession>
<organism evidence="1 2">
    <name type="scientific">Amycolatopsis panacis</name>
    <dbReference type="NCBI Taxonomy" id="2340917"/>
    <lineage>
        <taxon>Bacteria</taxon>
        <taxon>Bacillati</taxon>
        <taxon>Actinomycetota</taxon>
        <taxon>Actinomycetes</taxon>
        <taxon>Pseudonocardiales</taxon>
        <taxon>Pseudonocardiaceae</taxon>
        <taxon>Amycolatopsis</taxon>
    </lineage>
</organism>
<gene>
    <name evidence="1" type="ORF">D5S19_15075</name>
</gene>
<evidence type="ECO:0000313" key="2">
    <source>
        <dbReference type="Proteomes" id="UP000285112"/>
    </source>
</evidence>
<dbReference type="AlphaFoldDB" id="A0A419I4A3"/>
<name>A0A419I4A3_9PSEU</name>
<dbReference type="EMBL" id="QZFV01000081">
    <property type="protein sequence ID" value="RJQ85113.1"/>
    <property type="molecule type" value="Genomic_DNA"/>
</dbReference>
<comment type="caution">
    <text evidence="1">The sequence shown here is derived from an EMBL/GenBank/DDBJ whole genome shotgun (WGS) entry which is preliminary data.</text>
</comment>
<reference evidence="1 2" key="1">
    <citation type="submission" date="2018-09" db="EMBL/GenBank/DDBJ databases">
        <title>YIM PH 21725 draft genome.</title>
        <authorList>
            <person name="Miao C."/>
        </authorList>
    </citation>
    <scope>NUCLEOTIDE SEQUENCE [LARGE SCALE GENOMIC DNA]</scope>
    <source>
        <strain evidence="2">YIM PH21725</strain>
    </source>
</reference>
<evidence type="ECO:0000313" key="1">
    <source>
        <dbReference type="EMBL" id="RJQ85113.1"/>
    </source>
</evidence>
<sequence>MPSGWILVRAALCVLSVRLMARCRLPHCREVRAVKGPFTDSEAVKGPFTALPDAVTGSQRAAAVRLVRARLG</sequence>
<proteinExistence type="predicted"/>
<protein>
    <submittedName>
        <fullName evidence="1">Uncharacterized protein</fullName>
    </submittedName>
</protein>
<dbReference type="Proteomes" id="UP000285112">
    <property type="component" value="Unassembled WGS sequence"/>
</dbReference>
<keyword evidence="2" id="KW-1185">Reference proteome</keyword>